<sequence length="54" mass="6440">MGFGMVIDLVDIFQVEAKAMLEVLKLAWEWGFDNWKWKPTMLSYWKFCVLVLLV</sequence>
<dbReference type="EMBL" id="JABFAA010000003">
    <property type="protein sequence ID" value="MBA0677785.1"/>
    <property type="molecule type" value="Genomic_DNA"/>
</dbReference>
<accession>A0A7J8WRW6</accession>
<keyword evidence="2" id="KW-1185">Reference proteome</keyword>
<evidence type="ECO:0000313" key="1">
    <source>
        <dbReference type="EMBL" id="MBA0677785.1"/>
    </source>
</evidence>
<proteinExistence type="predicted"/>
<reference evidence="1 2" key="1">
    <citation type="journal article" date="2019" name="Genome Biol. Evol.">
        <title>Insights into the evolution of the New World diploid cottons (Gossypium, subgenus Houzingenia) based on genome sequencing.</title>
        <authorList>
            <person name="Grover C.E."/>
            <person name="Arick M.A. 2nd"/>
            <person name="Thrash A."/>
            <person name="Conover J.L."/>
            <person name="Sanders W.S."/>
            <person name="Peterson D.G."/>
            <person name="Frelichowski J.E."/>
            <person name="Scheffler J.A."/>
            <person name="Scheffler B.E."/>
            <person name="Wendel J.F."/>
        </authorList>
    </citation>
    <scope>NUCLEOTIDE SEQUENCE [LARGE SCALE GENOMIC DNA]</scope>
    <source>
        <strain evidence="1">185</strain>
        <tissue evidence="1">Leaf</tissue>
    </source>
</reference>
<organism evidence="1 2">
    <name type="scientific">Gossypium aridum</name>
    <name type="common">American cotton</name>
    <name type="synonym">Erioxylum aridum</name>
    <dbReference type="NCBI Taxonomy" id="34290"/>
    <lineage>
        <taxon>Eukaryota</taxon>
        <taxon>Viridiplantae</taxon>
        <taxon>Streptophyta</taxon>
        <taxon>Embryophyta</taxon>
        <taxon>Tracheophyta</taxon>
        <taxon>Spermatophyta</taxon>
        <taxon>Magnoliopsida</taxon>
        <taxon>eudicotyledons</taxon>
        <taxon>Gunneridae</taxon>
        <taxon>Pentapetalae</taxon>
        <taxon>rosids</taxon>
        <taxon>malvids</taxon>
        <taxon>Malvales</taxon>
        <taxon>Malvaceae</taxon>
        <taxon>Malvoideae</taxon>
        <taxon>Gossypium</taxon>
    </lineage>
</organism>
<gene>
    <name evidence="1" type="ORF">Goari_019174</name>
</gene>
<name>A0A7J8WRW6_GOSAI</name>
<dbReference type="AlphaFoldDB" id="A0A7J8WRW6"/>
<dbReference type="Proteomes" id="UP000593577">
    <property type="component" value="Unassembled WGS sequence"/>
</dbReference>
<evidence type="ECO:0000313" key="2">
    <source>
        <dbReference type="Proteomes" id="UP000593577"/>
    </source>
</evidence>
<protein>
    <submittedName>
        <fullName evidence="1">Uncharacterized protein</fullName>
    </submittedName>
</protein>
<comment type="caution">
    <text evidence="1">The sequence shown here is derived from an EMBL/GenBank/DDBJ whole genome shotgun (WGS) entry which is preliminary data.</text>
</comment>